<protein>
    <submittedName>
        <fullName evidence="2">Uncharacterized protein</fullName>
    </submittedName>
</protein>
<proteinExistence type="predicted"/>
<gene>
    <name evidence="2" type="ORF">BGZ97_011510</name>
</gene>
<accession>A0A9P6R616</accession>
<evidence type="ECO:0000256" key="1">
    <source>
        <dbReference type="SAM" id="MobiDB-lite"/>
    </source>
</evidence>
<sequence>MFQSTRSLLRGATTTPLRTSWSRQQQVLACSRPAALSSVRSFSTTGPTHKDAAQDTTTHKPKP</sequence>
<keyword evidence="3" id="KW-1185">Reference proteome</keyword>
<feature type="region of interest" description="Disordered" evidence="1">
    <location>
        <begin position="1"/>
        <end position="23"/>
    </location>
</feature>
<feature type="non-terminal residue" evidence="2">
    <location>
        <position position="1"/>
    </location>
</feature>
<dbReference type="Proteomes" id="UP000823405">
    <property type="component" value="Unassembled WGS sequence"/>
</dbReference>
<evidence type="ECO:0000313" key="3">
    <source>
        <dbReference type="Proteomes" id="UP000823405"/>
    </source>
</evidence>
<reference evidence="2" key="1">
    <citation type="journal article" date="2020" name="Fungal Divers.">
        <title>Resolving the Mortierellaceae phylogeny through synthesis of multi-gene phylogenetics and phylogenomics.</title>
        <authorList>
            <person name="Vandepol N."/>
            <person name="Liber J."/>
            <person name="Desiro A."/>
            <person name="Na H."/>
            <person name="Kennedy M."/>
            <person name="Barry K."/>
            <person name="Grigoriev I.V."/>
            <person name="Miller A.N."/>
            <person name="O'Donnell K."/>
            <person name="Stajich J.E."/>
            <person name="Bonito G."/>
        </authorList>
    </citation>
    <scope>NUCLEOTIDE SEQUENCE</scope>
    <source>
        <strain evidence="2">NVP60</strain>
    </source>
</reference>
<name>A0A9P6R616_9FUNG</name>
<feature type="region of interest" description="Disordered" evidence="1">
    <location>
        <begin position="36"/>
        <end position="63"/>
    </location>
</feature>
<dbReference type="EMBL" id="JAAAIN010000656">
    <property type="protein sequence ID" value="KAG0311972.1"/>
    <property type="molecule type" value="Genomic_DNA"/>
</dbReference>
<feature type="compositionally biased region" description="Polar residues" evidence="1">
    <location>
        <begin position="38"/>
        <end position="47"/>
    </location>
</feature>
<organism evidence="2 3">
    <name type="scientific">Linnemannia gamsii</name>
    <dbReference type="NCBI Taxonomy" id="64522"/>
    <lineage>
        <taxon>Eukaryota</taxon>
        <taxon>Fungi</taxon>
        <taxon>Fungi incertae sedis</taxon>
        <taxon>Mucoromycota</taxon>
        <taxon>Mortierellomycotina</taxon>
        <taxon>Mortierellomycetes</taxon>
        <taxon>Mortierellales</taxon>
        <taxon>Mortierellaceae</taxon>
        <taxon>Linnemannia</taxon>
    </lineage>
</organism>
<evidence type="ECO:0000313" key="2">
    <source>
        <dbReference type="EMBL" id="KAG0311972.1"/>
    </source>
</evidence>
<comment type="caution">
    <text evidence="2">The sequence shown here is derived from an EMBL/GenBank/DDBJ whole genome shotgun (WGS) entry which is preliminary data.</text>
</comment>
<dbReference type="AlphaFoldDB" id="A0A9P6R616"/>